<organism evidence="2 3">
    <name type="scientific">Jeotgalibaca ciconiae</name>
    <dbReference type="NCBI Taxonomy" id="2496265"/>
    <lineage>
        <taxon>Bacteria</taxon>
        <taxon>Bacillati</taxon>
        <taxon>Bacillota</taxon>
        <taxon>Bacilli</taxon>
        <taxon>Lactobacillales</taxon>
        <taxon>Carnobacteriaceae</taxon>
        <taxon>Jeotgalibaca</taxon>
    </lineage>
</organism>
<dbReference type="EMBL" id="CP034465">
    <property type="protein sequence ID" value="AZP05561.1"/>
    <property type="molecule type" value="Genomic_DNA"/>
</dbReference>
<protein>
    <submittedName>
        <fullName evidence="2">N-acetyltransferase</fullName>
    </submittedName>
</protein>
<sequence>MLIRSLQSEDFKDVEKLIRESFSNTEYGYENEAELVERLRQESHYNQMLEVVAISDNQIIGHGLLSEIKVADEDRKWIGLALAPIEVSPQSQRRGYGKALIKELEKRAVELGYAFIIILGHPEYYRKLGYQLASSYQIHAPFDVPEEAFMAKEVIDEGLQNVHGVVQYSDAFQ</sequence>
<feature type="domain" description="N-acetyltransferase" evidence="1">
    <location>
        <begin position="1"/>
        <end position="155"/>
    </location>
</feature>
<dbReference type="InterPro" id="IPR016181">
    <property type="entry name" value="Acyl_CoA_acyltransferase"/>
</dbReference>
<dbReference type="InterPro" id="IPR000182">
    <property type="entry name" value="GNAT_dom"/>
</dbReference>
<dbReference type="AlphaFoldDB" id="A0A3S9HDZ5"/>
<evidence type="ECO:0000259" key="1">
    <source>
        <dbReference type="PROSITE" id="PS51186"/>
    </source>
</evidence>
<dbReference type="Proteomes" id="UP000273326">
    <property type="component" value="Chromosome"/>
</dbReference>
<keyword evidence="3" id="KW-1185">Reference proteome</keyword>
<gene>
    <name evidence="2" type="ORF">EJN90_13485</name>
</gene>
<dbReference type="Gene3D" id="3.40.630.30">
    <property type="match status" value="1"/>
</dbReference>
<dbReference type="RefSeq" id="WP_126112085.1">
    <property type="nucleotide sequence ID" value="NZ_CP034465.1"/>
</dbReference>
<evidence type="ECO:0000313" key="3">
    <source>
        <dbReference type="Proteomes" id="UP000273326"/>
    </source>
</evidence>
<dbReference type="GO" id="GO:0016747">
    <property type="term" value="F:acyltransferase activity, transferring groups other than amino-acyl groups"/>
    <property type="evidence" value="ECO:0007669"/>
    <property type="project" value="InterPro"/>
</dbReference>
<evidence type="ECO:0000313" key="2">
    <source>
        <dbReference type="EMBL" id="AZP05561.1"/>
    </source>
</evidence>
<name>A0A3S9HDZ5_9LACT</name>
<proteinExistence type="predicted"/>
<accession>A0A3S9HDZ5</accession>
<dbReference type="SUPFAM" id="SSF55729">
    <property type="entry name" value="Acyl-CoA N-acyltransferases (Nat)"/>
    <property type="match status" value="1"/>
</dbReference>
<dbReference type="Pfam" id="PF13527">
    <property type="entry name" value="Acetyltransf_9"/>
    <property type="match status" value="1"/>
</dbReference>
<reference evidence="3" key="1">
    <citation type="submission" date="2018-12" db="EMBL/GenBank/DDBJ databases">
        <title>Complete genome sequencing of Jeotgalibaca sp. H21T32.</title>
        <authorList>
            <person name="Bae J.-W."/>
            <person name="Lee S.-Y."/>
        </authorList>
    </citation>
    <scope>NUCLEOTIDE SEQUENCE [LARGE SCALE GENOMIC DNA]</scope>
    <source>
        <strain evidence="3">H21T32</strain>
    </source>
</reference>
<dbReference type="OrthoDB" id="9797178at2"/>
<keyword evidence="2" id="KW-0808">Transferase</keyword>
<dbReference type="PROSITE" id="PS51186">
    <property type="entry name" value="GNAT"/>
    <property type="match status" value="1"/>
</dbReference>
<dbReference type="KEGG" id="jeh:EJN90_13485"/>
<dbReference type="CDD" id="cd04301">
    <property type="entry name" value="NAT_SF"/>
    <property type="match status" value="1"/>
</dbReference>